<dbReference type="GO" id="GO:0046677">
    <property type="term" value="P:response to antibiotic"/>
    <property type="evidence" value="ECO:0007669"/>
    <property type="project" value="UniProtKB-KW"/>
</dbReference>
<evidence type="ECO:0000256" key="1">
    <source>
        <dbReference type="ARBA" id="ARBA00004651"/>
    </source>
</evidence>
<dbReference type="Pfam" id="PF01554">
    <property type="entry name" value="MatE"/>
    <property type="match status" value="2"/>
</dbReference>
<evidence type="ECO:0000313" key="11">
    <source>
        <dbReference type="EMBL" id="MBC5581789.1"/>
    </source>
</evidence>
<evidence type="ECO:0000256" key="7">
    <source>
        <dbReference type="ARBA" id="ARBA00022989"/>
    </source>
</evidence>
<dbReference type="InterPro" id="IPR048279">
    <property type="entry name" value="MdtK-like"/>
</dbReference>
<feature type="transmembrane region" description="Helical" evidence="10">
    <location>
        <begin position="67"/>
        <end position="94"/>
    </location>
</feature>
<keyword evidence="9" id="KW-0046">Antibiotic resistance</keyword>
<dbReference type="InterPro" id="IPR045070">
    <property type="entry name" value="MATE_MepA-like"/>
</dbReference>
<evidence type="ECO:0000256" key="3">
    <source>
        <dbReference type="ARBA" id="ARBA00022106"/>
    </source>
</evidence>
<evidence type="ECO:0000313" key="12">
    <source>
        <dbReference type="Proteomes" id="UP000659630"/>
    </source>
</evidence>
<dbReference type="EMBL" id="JACONZ010000003">
    <property type="protein sequence ID" value="MBC5581789.1"/>
    <property type="molecule type" value="Genomic_DNA"/>
</dbReference>
<evidence type="ECO:0000256" key="5">
    <source>
        <dbReference type="ARBA" id="ARBA00022475"/>
    </source>
</evidence>
<evidence type="ECO:0000256" key="6">
    <source>
        <dbReference type="ARBA" id="ARBA00022692"/>
    </source>
</evidence>
<feature type="transmembrane region" description="Helical" evidence="10">
    <location>
        <begin position="329"/>
        <end position="354"/>
    </location>
</feature>
<keyword evidence="7 10" id="KW-1133">Transmembrane helix</keyword>
<feature type="transmembrane region" description="Helical" evidence="10">
    <location>
        <begin position="182"/>
        <end position="201"/>
    </location>
</feature>
<dbReference type="Proteomes" id="UP000659630">
    <property type="component" value="Unassembled WGS sequence"/>
</dbReference>
<reference evidence="11" key="1">
    <citation type="submission" date="2020-08" db="EMBL/GenBank/DDBJ databases">
        <title>Genome public.</title>
        <authorList>
            <person name="Liu C."/>
            <person name="Sun Q."/>
        </authorList>
    </citation>
    <scope>NUCLEOTIDE SEQUENCE</scope>
    <source>
        <strain evidence="11">BX8</strain>
    </source>
</reference>
<feature type="transmembrane region" description="Helical" evidence="10">
    <location>
        <begin position="436"/>
        <end position="455"/>
    </location>
</feature>
<organism evidence="11 12">
    <name type="scientific">Anaerofilum hominis</name>
    <dbReference type="NCBI Taxonomy" id="2763016"/>
    <lineage>
        <taxon>Bacteria</taxon>
        <taxon>Bacillati</taxon>
        <taxon>Bacillota</taxon>
        <taxon>Clostridia</taxon>
        <taxon>Eubacteriales</taxon>
        <taxon>Oscillospiraceae</taxon>
        <taxon>Anaerofilum</taxon>
    </lineage>
</organism>
<feature type="transmembrane region" description="Helical" evidence="10">
    <location>
        <begin position="149"/>
        <end position="170"/>
    </location>
</feature>
<comment type="similarity">
    <text evidence="2">Belongs to the multi antimicrobial extrusion (MATE) (TC 2.A.66.1) family. MepA subfamily.</text>
</comment>
<keyword evidence="12" id="KW-1185">Reference proteome</keyword>
<gene>
    <name evidence="11" type="ORF">H8S23_09745</name>
</gene>
<feature type="transmembrane region" description="Helical" evidence="10">
    <location>
        <begin position="374"/>
        <end position="394"/>
    </location>
</feature>
<dbReference type="AlphaFoldDB" id="A0A923I9W8"/>
<feature type="transmembrane region" description="Helical" evidence="10">
    <location>
        <begin position="406"/>
        <end position="424"/>
    </location>
</feature>
<evidence type="ECO:0000256" key="10">
    <source>
        <dbReference type="SAM" id="Phobius"/>
    </source>
</evidence>
<protein>
    <recommendedName>
        <fullName evidence="3">Multidrug export protein MepA</fullName>
    </recommendedName>
</protein>
<evidence type="ECO:0000256" key="2">
    <source>
        <dbReference type="ARBA" id="ARBA00008417"/>
    </source>
</evidence>
<dbReference type="NCBIfam" id="TIGR00797">
    <property type="entry name" value="matE"/>
    <property type="match status" value="1"/>
</dbReference>
<dbReference type="GO" id="GO:0015297">
    <property type="term" value="F:antiporter activity"/>
    <property type="evidence" value="ECO:0007669"/>
    <property type="project" value="InterPro"/>
</dbReference>
<feature type="transmembrane region" description="Helical" evidence="10">
    <location>
        <begin position="106"/>
        <end position="129"/>
    </location>
</feature>
<dbReference type="PANTHER" id="PTHR43823:SF3">
    <property type="entry name" value="MULTIDRUG EXPORT PROTEIN MEPA"/>
    <property type="match status" value="1"/>
</dbReference>
<evidence type="ECO:0000256" key="8">
    <source>
        <dbReference type="ARBA" id="ARBA00023136"/>
    </source>
</evidence>
<dbReference type="InterPro" id="IPR051327">
    <property type="entry name" value="MATE_MepA_subfamily"/>
</dbReference>
<feature type="transmembrane region" description="Helical" evidence="10">
    <location>
        <begin position="247"/>
        <end position="268"/>
    </location>
</feature>
<proteinExistence type="inferred from homology"/>
<feature type="transmembrane region" description="Helical" evidence="10">
    <location>
        <begin position="207"/>
        <end position="227"/>
    </location>
</feature>
<evidence type="ECO:0000256" key="9">
    <source>
        <dbReference type="ARBA" id="ARBA00023251"/>
    </source>
</evidence>
<dbReference type="GO" id="GO:0005886">
    <property type="term" value="C:plasma membrane"/>
    <property type="evidence" value="ECO:0007669"/>
    <property type="project" value="UniProtKB-SubCell"/>
</dbReference>
<sequence length="467" mass="50506">MEEEKQTAGAGAAAQSDFSQGTVPSNILRLALPMVVAQLINVLYSVVDRMYIGHLPAAAGNALTGVGVTFPILTVVIAFANLFGAGGAPLFSMARGRGDSEEACRIMGNVFSMLTATGLLLTALVLLFKRPLLYLFGASDVTYPYASDYITIYLLGSVFVMLGLGMNNFINAQGFARKGMMTVLIGAALNIALDPLFIFVFDMGVRGAALATVLSQFVSALWAVGFLCGRRTLLRLEPRWMRVQLPVVGRITALGFSSFIMAVTNSAVQSVCNATLQTFGGDLYVGVMTVLNSVREVVMTVVSGVTNAAQPVMSFNYGARKYRRVREGIGFTTALCIGYTVLVWALLFFFPRVFIAVFNDDPALMEACVPAMHIYFFGFFMMSLQMAGQAVSVALGRSKQAVFFSLLRKAFIVIPLTLLLPRLFGLGVDGVFLAEPISNFIGGVACYVTMLLTIWPELKRREREQAA</sequence>
<feature type="transmembrane region" description="Helical" evidence="10">
    <location>
        <begin position="27"/>
        <end position="47"/>
    </location>
</feature>
<comment type="subcellular location">
    <subcellularLocation>
        <location evidence="1">Cell membrane</location>
        <topology evidence="1">Multi-pass membrane protein</topology>
    </subcellularLocation>
</comment>
<keyword evidence="5" id="KW-1003">Cell membrane</keyword>
<keyword evidence="6 10" id="KW-0812">Transmembrane</keyword>
<name>A0A923I9W8_9FIRM</name>
<comment type="caution">
    <text evidence="11">The sequence shown here is derived from an EMBL/GenBank/DDBJ whole genome shotgun (WGS) entry which is preliminary data.</text>
</comment>
<keyword evidence="8 10" id="KW-0472">Membrane</keyword>
<accession>A0A923I9W8</accession>
<dbReference type="GO" id="GO:0042910">
    <property type="term" value="F:xenobiotic transmembrane transporter activity"/>
    <property type="evidence" value="ECO:0007669"/>
    <property type="project" value="InterPro"/>
</dbReference>
<evidence type="ECO:0000256" key="4">
    <source>
        <dbReference type="ARBA" id="ARBA00022448"/>
    </source>
</evidence>
<dbReference type="RefSeq" id="WP_186888151.1">
    <property type="nucleotide sequence ID" value="NZ_JACONZ010000003.1"/>
</dbReference>
<keyword evidence="4" id="KW-0813">Transport</keyword>
<dbReference type="CDD" id="cd13143">
    <property type="entry name" value="MATE_MepA_like"/>
    <property type="match status" value="1"/>
</dbReference>
<dbReference type="PANTHER" id="PTHR43823">
    <property type="entry name" value="SPORULATION PROTEIN YKVU"/>
    <property type="match status" value="1"/>
</dbReference>
<dbReference type="PIRSF" id="PIRSF006603">
    <property type="entry name" value="DinF"/>
    <property type="match status" value="1"/>
</dbReference>
<dbReference type="InterPro" id="IPR002528">
    <property type="entry name" value="MATE_fam"/>
</dbReference>